<feature type="transmembrane region" description="Helical" evidence="1">
    <location>
        <begin position="32"/>
        <end position="54"/>
    </location>
</feature>
<reference evidence="2 3" key="1">
    <citation type="journal article" date="2019" name="Int. J. Syst. Evol. Microbiol.">
        <title>The Global Catalogue of Microorganisms (GCM) 10K type strain sequencing project: providing services to taxonomists for standard genome sequencing and annotation.</title>
        <authorList>
            <consortium name="The Broad Institute Genomics Platform"/>
            <consortium name="The Broad Institute Genome Sequencing Center for Infectious Disease"/>
            <person name="Wu L."/>
            <person name="Ma J."/>
        </authorList>
    </citation>
    <scope>NUCLEOTIDE SEQUENCE [LARGE SCALE GENOMIC DNA]</scope>
    <source>
        <strain evidence="2 3">CGMCC 1.12562</strain>
    </source>
</reference>
<accession>A0ABD5NJ50</accession>
<keyword evidence="1" id="KW-1133">Transmembrane helix</keyword>
<evidence type="ECO:0000256" key="1">
    <source>
        <dbReference type="SAM" id="Phobius"/>
    </source>
</evidence>
<dbReference type="InterPro" id="IPR007354">
    <property type="entry name" value="CruF-like"/>
</dbReference>
<keyword evidence="3" id="KW-1185">Reference proteome</keyword>
<gene>
    <name evidence="2" type="ORF">ACFOKC_14395</name>
</gene>
<dbReference type="AlphaFoldDB" id="A0ABD5NJ50"/>
<feature type="transmembrane region" description="Helical" evidence="1">
    <location>
        <begin position="135"/>
        <end position="155"/>
    </location>
</feature>
<keyword evidence="1" id="KW-0472">Membrane</keyword>
<evidence type="ECO:0000313" key="3">
    <source>
        <dbReference type="Proteomes" id="UP001595660"/>
    </source>
</evidence>
<keyword evidence="1" id="KW-0812">Transmembrane</keyword>
<dbReference type="RefSeq" id="WP_232569537.1">
    <property type="nucleotide sequence ID" value="NZ_CP089466.1"/>
</dbReference>
<evidence type="ECO:0000313" key="2">
    <source>
        <dbReference type="EMBL" id="MFC3478918.1"/>
    </source>
</evidence>
<dbReference type="GeneID" id="69118069"/>
<dbReference type="EMBL" id="JBHRWN010000002">
    <property type="protein sequence ID" value="MFC3478918.1"/>
    <property type="molecule type" value="Genomic_DNA"/>
</dbReference>
<dbReference type="Proteomes" id="UP001595660">
    <property type="component" value="Unassembled WGS sequence"/>
</dbReference>
<proteinExistence type="predicted"/>
<protein>
    <submittedName>
        <fullName evidence="2">Carotenoid biosynthesis protein</fullName>
    </submittedName>
</protein>
<organism evidence="2 3">
    <name type="scientific">Halobacterium litoreum</name>
    <dbReference type="NCBI Taxonomy" id="2039234"/>
    <lineage>
        <taxon>Archaea</taxon>
        <taxon>Methanobacteriati</taxon>
        <taxon>Methanobacteriota</taxon>
        <taxon>Stenosarchaea group</taxon>
        <taxon>Halobacteria</taxon>
        <taxon>Halobacteriales</taxon>
        <taxon>Halobacteriaceae</taxon>
        <taxon>Halobacterium</taxon>
    </lineage>
</organism>
<name>A0ABD5NJ50_9EURY</name>
<comment type="caution">
    <text evidence="2">The sequence shown here is derived from an EMBL/GenBank/DDBJ whole genome shotgun (WGS) entry which is preliminary data.</text>
</comment>
<sequence length="156" mass="16375">MDENTQFVATTAAVGVLALAHAALTWPVEATVAFFGGGALVAFVAEAVVINLGWLEHHAGRKVLGVPLYVLLGWTGTIYVAFRLALLVASGWPAVALAAALATGFDVLTDPQGVADGRWTYTDDLPGPRFAEVPWWNYAGWVAISATTAGFGSLFL</sequence>
<feature type="transmembrane region" description="Helical" evidence="1">
    <location>
        <begin position="66"/>
        <end position="89"/>
    </location>
</feature>
<dbReference type="Pfam" id="PF04240">
    <property type="entry name" value="Caroten_synth"/>
    <property type="match status" value="1"/>
</dbReference>